<keyword evidence="2" id="KW-1185">Reference proteome</keyword>
<dbReference type="Proteomes" id="UP001529510">
    <property type="component" value="Unassembled WGS sequence"/>
</dbReference>
<name>A0ABD0N439_CIRMR</name>
<proteinExistence type="predicted"/>
<dbReference type="EMBL" id="JAMKFB020000024">
    <property type="protein sequence ID" value="KAL0156905.1"/>
    <property type="molecule type" value="Genomic_DNA"/>
</dbReference>
<evidence type="ECO:0000313" key="1">
    <source>
        <dbReference type="EMBL" id="KAL0156905.1"/>
    </source>
</evidence>
<organism evidence="1 2">
    <name type="scientific">Cirrhinus mrigala</name>
    <name type="common">Mrigala</name>
    <dbReference type="NCBI Taxonomy" id="683832"/>
    <lineage>
        <taxon>Eukaryota</taxon>
        <taxon>Metazoa</taxon>
        <taxon>Chordata</taxon>
        <taxon>Craniata</taxon>
        <taxon>Vertebrata</taxon>
        <taxon>Euteleostomi</taxon>
        <taxon>Actinopterygii</taxon>
        <taxon>Neopterygii</taxon>
        <taxon>Teleostei</taxon>
        <taxon>Ostariophysi</taxon>
        <taxon>Cypriniformes</taxon>
        <taxon>Cyprinidae</taxon>
        <taxon>Labeoninae</taxon>
        <taxon>Labeonini</taxon>
        <taxon>Cirrhinus</taxon>
    </lineage>
</organism>
<accession>A0ABD0N439</accession>
<reference evidence="1 2" key="1">
    <citation type="submission" date="2024-05" db="EMBL/GenBank/DDBJ databases">
        <title>Genome sequencing and assembly of Indian major carp, Cirrhinus mrigala (Hamilton, 1822).</title>
        <authorList>
            <person name="Mohindra V."/>
            <person name="Chowdhury L.M."/>
            <person name="Lal K."/>
            <person name="Jena J.K."/>
        </authorList>
    </citation>
    <scope>NUCLEOTIDE SEQUENCE [LARGE SCALE GENOMIC DNA]</scope>
    <source>
        <strain evidence="1">CM1030</strain>
        <tissue evidence="1">Blood</tissue>
    </source>
</reference>
<protein>
    <submittedName>
        <fullName evidence="1">Uncharacterized protein</fullName>
    </submittedName>
</protein>
<dbReference type="AlphaFoldDB" id="A0ABD0N439"/>
<sequence>RPLLDGTGVVLPGDENTLFPTKDSLHAQKQLGDNFTFPGMTGITSEYRPWN</sequence>
<evidence type="ECO:0000313" key="2">
    <source>
        <dbReference type="Proteomes" id="UP001529510"/>
    </source>
</evidence>
<gene>
    <name evidence="1" type="ORF">M9458_048151</name>
</gene>
<feature type="non-terminal residue" evidence="1">
    <location>
        <position position="1"/>
    </location>
</feature>
<comment type="caution">
    <text evidence="1">The sequence shown here is derived from an EMBL/GenBank/DDBJ whole genome shotgun (WGS) entry which is preliminary data.</text>
</comment>